<feature type="domain" description="AB hydrolase-1" evidence="2">
    <location>
        <begin position="119"/>
        <end position="259"/>
    </location>
</feature>
<organism evidence="3 4">
    <name type="scientific">Steccherinum ochraceum</name>
    <dbReference type="NCBI Taxonomy" id="92696"/>
    <lineage>
        <taxon>Eukaryota</taxon>
        <taxon>Fungi</taxon>
        <taxon>Dikarya</taxon>
        <taxon>Basidiomycota</taxon>
        <taxon>Agaricomycotina</taxon>
        <taxon>Agaricomycetes</taxon>
        <taxon>Polyporales</taxon>
        <taxon>Steccherinaceae</taxon>
        <taxon>Steccherinum</taxon>
    </lineage>
</organism>
<dbReference type="AlphaFoldDB" id="A0A4V2MVE2"/>
<keyword evidence="1" id="KW-0472">Membrane</keyword>
<accession>A0A4V2MVE2</accession>
<dbReference type="PANTHER" id="PTHR12277">
    <property type="entry name" value="ALPHA/BETA HYDROLASE DOMAIN-CONTAINING PROTEIN"/>
    <property type="match status" value="1"/>
</dbReference>
<dbReference type="GO" id="GO:0047372">
    <property type="term" value="F:monoacylglycerol lipase activity"/>
    <property type="evidence" value="ECO:0007669"/>
    <property type="project" value="TreeGrafter"/>
</dbReference>
<dbReference type="Proteomes" id="UP000292702">
    <property type="component" value="Unassembled WGS sequence"/>
</dbReference>
<protein>
    <recommendedName>
        <fullName evidence="2">AB hydrolase-1 domain-containing protein</fullName>
    </recommendedName>
</protein>
<evidence type="ECO:0000313" key="3">
    <source>
        <dbReference type="EMBL" id="TCD62097.1"/>
    </source>
</evidence>
<dbReference type="InterPro" id="IPR000073">
    <property type="entry name" value="AB_hydrolase_1"/>
</dbReference>
<gene>
    <name evidence="3" type="ORF">EIP91_007472</name>
</gene>
<name>A0A4V2MVE2_9APHY</name>
<reference evidence="3 4" key="1">
    <citation type="submission" date="2018-11" db="EMBL/GenBank/DDBJ databases">
        <title>Genome assembly of Steccherinum ochraceum LE-BIN_3174, the white-rot fungus of the Steccherinaceae family (The Residual Polyporoid clade, Polyporales, Basidiomycota).</title>
        <authorList>
            <person name="Fedorova T.V."/>
            <person name="Glazunova O.A."/>
            <person name="Landesman E.O."/>
            <person name="Moiseenko K.V."/>
            <person name="Psurtseva N.V."/>
            <person name="Savinova O.S."/>
            <person name="Shakhova N.V."/>
            <person name="Tyazhelova T.V."/>
            <person name="Vasina D.V."/>
        </authorList>
    </citation>
    <scope>NUCLEOTIDE SEQUENCE [LARGE SCALE GENOMIC DNA]</scope>
    <source>
        <strain evidence="3 4">LE-BIN_3174</strain>
    </source>
</reference>
<evidence type="ECO:0000259" key="2">
    <source>
        <dbReference type="Pfam" id="PF12697"/>
    </source>
</evidence>
<dbReference type="Gene3D" id="3.40.50.1820">
    <property type="entry name" value="alpha/beta hydrolase"/>
    <property type="match status" value="1"/>
</dbReference>
<dbReference type="GO" id="GO:0004622">
    <property type="term" value="F:phosphatidylcholine lysophospholipase activity"/>
    <property type="evidence" value="ECO:0007669"/>
    <property type="project" value="TreeGrafter"/>
</dbReference>
<dbReference type="SUPFAM" id="SSF53474">
    <property type="entry name" value="alpha/beta-Hydrolases"/>
    <property type="match status" value="1"/>
</dbReference>
<dbReference type="EMBL" id="RWJN01000402">
    <property type="protein sequence ID" value="TCD62097.1"/>
    <property type="molecule type" value="Genomic_DNA"/>
</dbReference>
<sequence length="398" mass="44369">MAPPRSPSFLIRAQSLFFYLGIFYAVVIALLATPPIQRVIFYAHKFRWPLFPNYDLPEAYGLAPGKTLNLHLTTPDNVTLGAWFVLADSYYQTQRSVSTPPAPISLDVVRDAVRSQPTVLFLHGTGGTRATPSRMQFYTHATSRLQTNVFTIDYRGFGESTGVPTEDGVELDAYTAWRWILEQGAKEEDVLIIGHSLGTNIATRLGKRLAHEGAKPRGVTLLAPFSELSVLLETYPIFRIPILQPIMQFPLGRKLVKTLQLERYDTLSDIQSLNVPVLIGHATDDPEIAHTHSKTLIDHLMSPYLPLLPLLPQAPGAAPLTASEYEAYIESLRKRKEARTLLVKKTEVPNFGVVEEFEAKNGKVVYVEAMWGGHNVVGLQEGVQDEIAKMFRLGKHAQ</sequence>
<dbReference type="Pfam" id="PF12697">
    <property type="entry name" value="Abhydrolase_6"/>
    <property type="match status" value="1"/>
</dbReference>
<keyword evidence="1" id="KW-0812">Transmembrane</keyword>
<dbReference type="GO" id="GO:0006660">
    <property type="term" value="P:phosphatidylserine catabolic process"/>
    <property type="evidence" value="ECO:0007669"/>
    <property type="project" value="TreeGrafter"/>
</dbReference>
<evidence type="ECO:0000256" key="1">
    <source>
        <dbReference type="SAM" id="Phobius"/>
    </source>
</evidence>
<comment type="caution">
    <text evidence="3">The sequence shown here is derived from an EMBL/GenBank/DDBJ whole genome shotgun (WGS) entry which is preliminary data.</text>
</comment>
<dbReference type="InterPro" id="IPR029058">
    <property type="entry name" value="AB_hydrolase_fold"/>
</dbReference>
<dbReference type="OrthoDB" id="446723at2759"/>
<proteinExistence type="predicted"/>
<evidence type="ECO:0000313" key="4">
    <source>
        <dbReference type="Proteomes" id="UP000292702"/>
    </source>
</evidence>
<keyword evidence="1" id="KW-1133">Transmembrane helix</keyword>
<feature type="transmembrane region" description="Helical" evidence="1">
    <location>
        <begin position="16"/>
        <end position="36"/>
    </location>
</feature>
<dbReference type="STRING" id="92696.A0A4V2MVE2"/>
<keyword evidence="4" id="KW-1185">Reference proteome</keyword>
<dbReference type="GO" id="GO:0005789">
    <property type="term" value="C:endoplasmic reticulum membrane"/>
    <property type="evidence" value="ECO:0007669"/>
    <property type="project" value="TreeGrafter"/>
</dbReference>
<dbReference type="PANTHER" id="PTHR12277:SF194">
    <property type="entry name" value="FI04476P"/>
    <property type="match status" value="1"/>
</dbReference>
<dbReference type="GO" id="GO:0052651">
    <property type="term" value="P:monoacylglycerol catabolic process"/>
    <property type="evidence" value="ECO:0007669"/>
    <property type="project" value="TreeGrafter"/>
</dbReference>